<feature type="transmembrane region" description="Helical" evidence="1">
    <location>
        <begin position="83"/>
        <end position="101"/>
    </location>
</feature>
<accession>A0A242C5D9</accession>
<dbReference type="Proteomes" id="UP000195139">
    <property type="component" value="Unassembled WGS sequence"/>
</dbReference>
<reference evidence="4" key="1">
    <citation type="submission" date="2017-05" db="EMBL/GenBank/DDBJ databases">
        <title>The Genome Sequence of Enterococcus sp. 4G2_DIV0659.</title>
        <authorList>
            <consortium name="The Broad Institute Genomics Platform"/>
            <consortium name="The Broad Institute Genomic Center for Infectious Diseases"/>
            <person name="Earl A."/>
            <person name="Manson A."/>
            <person name="Schwartman J."/>
            <person name="Gilmore M."/>
            <person name="Abouelleil A."/>
            <person name="Cao P."/>
            <person name="Chapman S."/>
            <person name="Cusick C."/>
            <person name="Shea T."/>
            <person name="Young S."/>
            <person name="Neafsey D."/>
            <person name="Nusbaum C."/>
            <person name="Birren B."/>
        </authorList>
    </citation>
    <scope>NUCLEOTIDE SEQUENCE [LARGE SCALE GENOMIC DNA]</scope>
    <source>
        <strain evidence="4">4G2_DIV0659</strain>
    </source>
</reference>
<reference evidence="3 5" key="2">
    <citation type="submission" date="2018-07" db="EMBL/GenBank/DDBJ databases">
        <title>The Genome Sequence of Enterococcus sp. DIV0659b.</title>
        <authorList>
            <consortium name="The Broad Institute Genomics Platform"/>
            <consortium name="The Broad Institute Genomic Center for Infectious Diseases"/>
            <person name="Earl A."/>
            <person name="Manson A."/>
            <person name="Schwartman J."/>
            <person name="Gilmore M."/>
            <person name="Abouelleil A."/>
            <person name="Cao P."/>
            <person name="Chapman S."/>
            <person name="Cusick C."/>
            <person name="Shea T."/>
            <person name="Young S."/>
            <person name="Neafsey D."/>
            <person name="Nusbaum C."/>
            <person name="Birren B."/>
        </authorList>
    </citation>
    <scope>NUCLEOTIDE SEQUENCE [LARGE SCALE GENOMIC DNA]</scope>
    <source>
        <strain evidence="3 5">4G2_DIV0659</strain>
    </source>
</reference>
<dbReference type="PANTHER" id="PTHR14969">
    <property type="entry name" value="SPHINGOSINE-1-PHOSPHATE PHOSPHOHYDROLASE"/>
    <property type="match status" value="1"/>
</dbReference>
<comment type="caution">
    <text evidence="4">The sequence shown here is derived from an EMBL/GenBank/DDBJ whole genome shotgun (WGS) entry which is preliminary data.</text>
</comment>
<evidence type="ECO:0000313" key="3">
    <source>
        <dbReference type="EMBL" id="MEI5992823.1"/>
    </source>
</evidence>
<dbReference type="STRING" id="1834181.A5880_002646"/>
<dbReference type="InterPro" id="IPR000326">
    <property type="entry name" value="PAP2/HPO"/>
</dbReference>
<evidence type="ECO:0000259" key="2">
    <source>
        <dbReference type="SMART" id="SM00014"/>
    </source>
</evidence>
<dbReference type="SMART" id="SM00014">
    <property type="entry name" value="acidPPc"/>
    <property type="match status" value="1"/>
</dbReference>
<feature type="domain" description="Phosphatidic acid phosphatase type 2/haloperoxidase" evidence="2">
    <location>
        <begin position="80"/>
        <end position="197"/>
    </location>
</feature>
<dbReference type="SUPFAM" id="SSF48317">
    <property type="entry name" value="Acid phosphatase/Vanadium-dependent haloperoxidase"/>
    <property type="match status" value="1"/>
</dbReference>
<feature type="transmembrane region" description="Helical" evidence="1">
    <location>
        <begin position="182"/>
        <end position="200"/>
    </location>
</feature>
<proteinExistence type="predicted"/>
<keyword evidence="5" id="KW-1185">Reference proteome</keyword>
<name>A0A242C5D9_9ENTE</name>
<dbReference type="PANTHER" id="PTHR14969:SF13">
    <property type="entry name" value="AT30094P"/>
    <property type="match status" value="1"/>
</dbReference>
<keyword evidence="1" id="KW-0472">Membrane</keyword>
<evidence type="ECO:0000256" key="1">
    <source>
        <dbReference type="SAM" id="Phobius"/>
    </source>
</evidence>
<dbReference type="CDD" id="cd03392">
    <property type="entry name" value="PAP2_like_2"/>
    <property type="match status" value="1"/>
</dbReference>
<sequence>MKRQKFTPAIISIVLFSLLTFLVVANVPGFIHLDFSIYQFTWKPDGVITNLVNILAKTATIIPITIVSLIVSVMLFRNNYRILAIWLSSNVFVVSALGFILKQTIARTRPNVEQLAERASYSFPSGHSLLAMCLASSIMLVIQTVYSNDPKKYQMLNIGLVVYVLLIGLGRIYLRVHYPSDVLGGFLLSFSWVNLSYVLLQKIDANGKISILTKNNQDTNY</sequence>
<evidence type="ECO:0000313" key="4">
    <source>
        <dbReference type="EMBL" id="OTO05473.1"/>
    </source>
</evidence>
<protein>
    <recommendedName>
        <fullName evidence="2">Phosphatidic acid phosphatase type 2/haloperoxidase domain-containing protein</fullName>
    </recommendedName>
</protein>
<dbReference type="EMBL" id="NGLE01000004">
    <property type="protein sequence ID" value="OTO05473.1"/>
    <property type="molecule type" value="Genomic_DNA"/>
</dbReference>
<dbReference type="Pfam" id="PF01569">
    <property type="entry name" value="PAP2"/>
    <property type="match status" value="1"/>
</dbReference>
<gene>
    <name evidence="3" type="ORF">A5880_000362</name>
    <name evidence="4" type="ORF">A5880_002646</name>
</gene>
<dbReference type="AlphaFoldDB" id="A0A242C5D9"/>
<keyword evidence="1" id="KW-0812">Transmembrane</keyword>
<dbReference type="InterPro" id="IPR036938">
    <property type="entry name" value="PAP2/HPO_sf"/>
</dbReference>
<evidence type="ECO:0000313" key="5">
    <source>
        <dbReference type="Proteomes" id="UP000195139"/>
    </source>
</evidence>
<feature type="transmembrane region" description="Helical" evidence="1">
    <location>
        <begin position="51"/>
        <end position="76"/>
    </location>
</feature>
<feature type="transmembrane region" description="Helical" evidence="1">
    <location>
        <begin position="154"/>
        <end position="176"/>
    </location>
</feature>
<organism evidence="4">
    <name type="scientific">Candidatus Enterococcus mansonii</name>
    <dbReference type="NCBI Taxonomy" id="1834181"/>
    <lineage>
        <taxon>Bacteria</taxon>
        <taxon>Bacillati</taxon>
        <taxon>Bacillota</taxon>
        <taxon>Bacilli</taxon>
        <taxon>Lactobacillales</taxon>
        <taxon>Enterococcaceae</taxon>
        <taxon>Enterococcus</taxon>
    </lineage>
</organism>
<dbReference type="Gene3D" id="1.20.144.10">
    <property type="entry name" value="Phosphatidic acid phosphatase type 2/haloperoxidase"/>
    <property type="match status" value="1"/>
</dbReference>
<feature type="transmembrane region" description="Helical" evidence="1">
    <location>
        <begin position="9"/>
        <end position="31"/>
    </location>
</feature>
<dbReference type="EMBL" id="NGLE02000001">
    <property type="protein sequence ID" value="MEI5992823.1"/>
    <property type="molecule type" value="Genomic_DNA"/>
</dbReference>
<keyword evidence="1" id="KW-1133">Transmembrane helix</keyword>
<feature type="transmembrane region" description="Helical" evidence="1">
    <location>
        <begin position="121"/>
        <end position="142"/>
    </location>
</feature>
<dbReference type="RefSeq" id="WP_256924843.1">
    <property type="nucleotide sequence ID" value="NZ_NGLE02000001.1"/>
</dbReference>